<dbReference type="InterPro" id="IPR007730">
    <property type="entry name" value="SPOR-like_dom"/>
</dbReference>
<accession>A0A9X3F6H6</accession>
<reference evidence="3" key="1">
    <citation type="submission" date="2022-11" db="EMBL/GenBank/DDBJ databases">
        <title>Marilongibacter aestuarii gen. nov., sp. nov., isolated from tidal flat sediment.</title>
        <authorList>
            <person name="Jiayan W."/>
        </authorList>
    </citation>
    <scope>NUCLEOTIDE SEQUENCE</scope>
    <source>
        <strain evidence="3">Z1-6</strain>
    </source>
</reference>
<gene>
    <name evidence="3" type="ORF">OU798_14050</name>
</gene>
<proteinExistence type="predicted"/>
<dbReference type="Proteomes" id="UP001145087">
    <property type="component" value="Unassembled WGS sequence"/>
</dbReference>
<evidence type="ECO:0000313" key="4">
    <source>
        <dbReference type="Proteomes" id="UP001145087"/>
    </source>
</evidence>
<feature type="domain" description="SPOR" evidence="2">
    <location>
        <begin position="95"/>
        <end position="140"/>
    </location>
</feature>
<evidence type="ECO:0000259" key="2">
    <source>
        <dbReference type="Pfam" id="PF05036"/>
    </source>
</evidence>
<evidence type="ECO:0000313" key="3">
    <source>
        <dbReference type="EMBL" id="MCY1721474.1"/>
    </source>
</evidence>
<feature type="signal peptide" evidence="1">
    <location>
        <begin position="1"/>
        <end position="19"/>
    </location>
</feature>
<dbReference type="GO" id="GO:0042834">
    <property type="term" value="F:peptidoglycan binding"/>
    <property type="evidence" value="ECO:0007669"/>
    <property type="project" value="InterPro"/>
</dbReference>
<feature type="chain" id="PRO_5040837434" evidence="1">
    <location>
        <begin position="20"/>
        <end position="154"/>
    </location>
</feature>
<dbReference type="EMBL" id="JAPOHD010000027">
    <property type="protein sequence ID" value="MCY1721474.1"/>
    <property type="molecule type" value="Genomic_DNA"/>
</dbReference>
<name>A0A9X3F6H6_9BACT</name>
<sequence length="154" mass="18097">MRILFLCLICLLGNQLLFAQNVFFEEQAVDSTRIAILDEVEVNSDPRLEKMLKWHIEKNKKREGIDGFRVEIFFSSKLDAKEESLAIKAEFLSEYPNHAVHIKFVAPNFRVRVGDFRTKNEAWRLYKQIQHNYPAAFIVPDVIDFPLLKQNQNE</sequence>
<keyword evidence="1" id="KW-0732">Signal</keyword>
<dbReference type="Pfam" id="PF05036">
    <property type="entry name" value="SPOR"/>
    <property type="match status" value="1"/>
</dbReference>
<comment type="caution">
    <text evidence="3">The sequence shown here is derived from an EMBL/GenBank/DDBJ whole genome shotgun (WGS) entry which is preliminary data.</text>
</comment>
<keyword evidence="4" id="KW-1185">Reference proteome</keyword>
<dbReference type="AlphaFoldDB" id="A0A9X3F6H6"/>
<dbReference type="RefSeq" id="WP_343333803.1">
    <property type="nucleotide sequence ID" value="NZ_JAPOHD010000027.1"/>
</dbReference>
<evidence type="ECO:0000256" key="1">
    <source>
        <dbReference type="SAM" id="SignalP"/>
    </source>
</evidence>
<protein>
    <submittedName>
        <fullName evidence="3">SPOR domain-containing protein</fullName>
    </submittedName>
</protein>
<organism evidence="3 4">
    <name type="scientific">Draconibacterium aestuarii</name>
    <dbReference type="NCBI Taxonomy" id="2998507"/>
    <lineage>
        <taxon>Bacteria</taxon>
        <taxon>Pseudomonadati</taxon>
        <taxon>Bacteroidota</taxon>
        <taxon>Bacteroidia</taxon>
        <taxon>Marinilabiliales</taxon>
        <taxon>Prolixibacteraceae</taxon>
        <taxon>Draconibacterium</taxon>
    </lineage>
</organism>